<dbReference type="PANTHER" id="PTHR37951:SF1">
    <property type="entry name" value="TYPE VI SECRETION SYSTEM COMPONENT TSSA1"/>
    <property type="match status" value="1"/>
</dbReference>
<evidence type="ECO:0000313" key="3">
    <source>
        <dbReference type="Proteomes" id="UP000251341"/>
    </source>
</evidence>
<keyword evidence="3" id="KW-1185">Reference proteome</keyword>
<dbReference type="EMBL" id="NESP01000001">
    <property type="protein sequence ID" value="PUE58530.1"/>
    <property type="molecule type" value="Genomic_DNA"/>
</dbReference>
<organism evidence="2 3">
    <name type="scientific">Limnohabitans curvus</name>
    <dbReference type="NCBI Taxonomy" id="323423"/>
    <lineage>
        <taxon>Bacteria</taxon>
        <taxon>Pseudomonadati</taxon>
        <taxon>Pseudomonadota</taxon>
        <taxon>Betaproteobacteria</taxon>
        <taxon>Burkholderiales</taxon>
        <taxon>Comamonadaceae</taxon>
        <taxon>Limnohabitans</taxon>
    </lineage>
</organism>
<name>A0A315EKV4_9BURK</name>
<protein>
    <recommendedName>
        <fullName evidence="1">ImpA N-terminal domain-containing protein</fullName>
    </recommendedName>
</protein>
<proteinExistence type="predicted"/>
<evidence type="ECO:0000313" key="2">
    <source>
        <dbReference type="EMBL" id="PUE58530.1"/>
    </source>
</evidence>
<dbReference type="Pfam" id="PF06812">
    <property type="entry name" value="ImpA_N"/>
    <property type="match status" value="1"/>
</dbReference>
<dbReference type="InterPro" id="IPR010657">
    <property type="entry name" value="ImpA_N"/>
</dbReference>
<gene>
    <name evidence="2" type="ORF">B9Z44_02285</name>
</gene>
<dbReference type="AlphaFoldDB" id="A0A315EKV4"/>
<sequence>MTSFKQLLQTIMGSEKNMVDIQIPPEWLDPINAQEPCGPSLDYDTEFAVLQTRLAPKADVQYGDFSAQPPTLDWKDIERDSRRLLLRSKDISVFIWFMRARCHVAGAIGLLEGVLGLQQVLEKFEQHVHPQPHIEGMHDPAVRANAIEALCDPEGLLGDIRDVVISASTALRLTVRDVERAFALPTPAYALDTDMVHRQIEDLYQSKDTTLLALVGCTQSIAQINAWAQRHLKEDAPNLQPILKLLRVLLPQSQRHTQVEPTPSPVYLTPQQNQPHTALILESSPVSHALPALSNADQREQIRRSLIQVREWIERNEPSSPVAVLLKQAERMWGKRFSEVAHIIPSDLLQAWDQD</sequence>
<dbReference type="RefSeq" id="WP_108401595.1">
    <property type="nucleotide sequence ID" value="NZ_NESP01000001.1"/>
</dbReference>
<feature type="domain" description="ImpA N-terminal" evidence="1">
    <location>
        <begin position="28"/>
        <end position="151"/>
    </location>
</feature>
<reference evidence="2 3" key="1">
    <citation type="submission" date="2017-04" db="EMBL/GenBank/DDBJ databases">
        <title>Unexpected and diverse lifestyles within the genus Limnohabitans.</title>
        <authorList>
            <person name="Kasalicky V."/>
            <person name="Mehrshad M."/>
            <person name="Andrei S.-A."/>
            <person name="Salcher M."/>
            <person name="Kratochvilova H."/>
            <person name="Simek K."/>
            <person name="Ghai R."/>
        </authorList>
    </citation>
    <scope>NUCLEOTIDE SEQUENCE [LARGE SCALE GENOMIC DNA]</scope>
    <source>
        <strain evidence="2 3">MWH-C5</strain>
    </source>
</reference>
<evidence type="ECO:0000259" key="1">
    <source>
        <dbReference type="Pfam" id="PF06812"/>
    </source>
</evidence>
<comment type="caution">
    <text evidence="2">The sequence shown here is derived from an EMBL/GenBank/DDBJ whole genome shotgun (WGS) entry which is preliminary data.</text>
</comment>
<dbReference type="PANTHER" id="PTHR37951">
    <property type="entry name" value="CYTOPLASMIC PROTEIN-RELATED"/>
    <property type="match status" value="1"/>
</dbReference>
<dbReference type="Proteomes" id="UP000251341">
    <property type="component" value="Unassembled WGS sequence"/>
</dbReference>
<accession>A0A315EKV4</accession>
<dbReference type="InterPro" id="IPR017740">
    <property type="entry name" value="TssA-like"/>
</dbReference>